<evidence type="ECO:0000313" key="3">
    <source>
        <dbReference type="Proteomes" id="UP001593833"/>
    </source>
</evidence>
<comment type="caution">
    <text evidence="2">The sequence shown here is derived from an EMBL/GenBank/DDBJ whole genome shotgun (WGS) entry which is preliminary data.</text>
</comment>
<name>A0ABV6YL10_UNCEI</name>
<keyword evidence="1" id="KW-0732">Signal</keyword>
<gene>
    <name evidence="2" type="ORF">ACFL6M_05425</name>
</gene>
<feature type="signal peptide" evidence="1">
    <location>
        <begin position="1"/>
        <end position="20"/>
    </location>
</feature>
<evidence type="ECO:0000256" key="1">
    <source>
        <dbReference type="SAM" id="SignalP"/>
    </source>
</evidence>
<keyword evidence="3" id="KW-1185">Reference proteome</keyword>
<dbReference type="Proteomes" id="UP001593833">
    <property type="component" value="Unassembled WGS sequence"/>
</dbReference>
<reference evidence="2 3" key="1">
    <citation type="submission" date="2024-09" db="EMBL/GenBank/DDBJ databases">
        <authorList>
            <person name="D'Angelo T."/>
        </authorList>
    </citation>
    <scope>NUCLEOTIDE SEQUENCE [LARGE SCALE GENOMIC DNA]</scope>
    <source>
        <strain evidence="2">SAG AM-320-E07</strain>
    </source>
</reference>
<organism evidence="2 3">
    <name type="scientific">Eiseniibacteriota bacterium</name>
    <dbReference type="NCBI Taxonomy" id="2212470"/>
    <lineage>
        <taxon>Bacteria</taxon>
        <taxon>Candidatus Eiseniibacteriota</taxon>
    </lineage>
</organism>
<evidence type="ECO:0000313" key="2">
    <source>
        <dbReference type="EMBL" id="MFC1573022.1"/>
    </source>
</evidence>
<proteinExistence type="predicted"/>
<protein>
    <submittedName>
        <fullName evidence="2">Uncharacterized protein</fullName>
    </submittedName>
</protein>
<dbReference type="EMBL" id="JBHPKH010000062">
    <property type="protein sequence ID" value="MFC1573022.1"/>
    <property type="molecule type" value="Genomic_DNA"/>
</dbReference>
<feature type="chain" id="PRO_5045730296" evidence="1">
    <location>
        <begin position="21"/>
        <end position="619"/>
    </location>
</feature>
<sequence>MKRVLLALALFGLAMGSANAQVTDLAGGVFIAHYVPEIVNSEPPEGWCGQYYANYAIADHSEQNIRVDTATYAWSAWYVLSGFCEDKQFCGCQFGVGQYSDVWGFDTGSTQPCWPPVAAPSGLELPSGAWPGPGEGTALTSTSGPWDGNYMAVYLMTGYAYGYGYTGVVQLDVNGQTGAGGWTNCEGVPIEFEPAAYGGLGVNMDGVYAEPVCSTPPGACCFADGHCEMLLEVECPEVWMGGPCDPNPCSPPEVACCFPDGTCLLLTVESCIGQDGVPEAFPSTCDPNPCPVPDGACCYLDGTCIVAPEADCPTGDWRMFEVCDPNPCPQPDGACCFPDGHCEMIQETACSELWVGGPCDPNPCEAPLGACCYPDGTCIVAPEVDCPTGDWRIGEACDPNPCPQPLGACCLEDGQCILIEQVGCEATSGATWYGGPCDPNPCPQLFEGACCLPDGTCYVAPEDQCIDGTYMGDLTVCDPNPCVQPDGACCFGDGSCIVMVEVACSDAGGLWLGSGTNCDPNLCPQPHGACCLEDGSCLVTYEVACIGVWLGPETSCDPNPCPQPTVCCDGADCVIVYSEIECVNMGGNWYPDLSSCDPNPCEPVPTDGASWGSIKALYR</sequence>
<accession>A0ABV6YL10</accession>